<evidence type="ECO:0000259" key="6">
    <source>
        <dbReference type="PROSITE" id="PS50966"/>
    </source>
</evidence>
<evidence type="ECO:0000256" key="3">
    <source>
        <dbReference type="ARBA" id="ARBA00022833"/>
    </source>
</evidence>
<evidence type="ECO:0000313" key="7">
    <source>
        <dbReference type="EMBL" id="GJT17544.1"/>
    </source>
</evidence>
<dbReference type="PROSITE" id="PS50966">
    <property type="entry name" value="ZF_SWIM"/>
    <property type="match status" value="1"/>
</dbReference>
<evidence type="ECO:0000256" key="5">
    <source>
        <dbReference type="SAM" id="MobiDB-lite"/>
    </source>
</evidence>
<dbReference type="PANTHER" id="PTHR31973:SF190">
    <property type="entry name" value="MULE TRANSPOSASE DOMAIN-CONTAINING PROTEIN"/>
    <property type="match status" value="1"/>
</dbReference>
<dbReference type="InterPro" id="IPR007527">
    <property type="entry name" value="Znf_SWIM"/>
</dbReference>
<dbReference type="SMART" id="SM00575">
    <property type="entry name" value="ZnF_PMZ"/>
    <property type="match status" value="1"/>
</dbReference>
<evidence type="ECO:0000313" key="8">
    <source>
        <dbReference type="Proteomes" id="UP001151760"/>
    </source>
</evidence>
<proteinExistence type="predicted"/>
<dbReference type="InterPro" id="IPR058594">
    <property type="entry name" value="PB1-like_dom_pln"/>
</dbReference>
<feature type="compositionally biased region" description="Acidic residues" evidence="5">
    <location>
        <begin position="238"/>
        <end position="256"/>
    </location>
</feature>
<evidence type="ECO:0000256" key="1">
    <source>
        <dbReference type="ARBA" id="ARBA00022723"/>
    </source>
</evidence>
<accession>A0ABQ5BXE8</accession>
<dbReference type="Proteomes" id="UP001151760">
    <property type="component" value="Unassembled WGS sequence"/>
</dbReference>
<keyword evidence="2 4" id="KW-0863">Zinc-finger</keyword>
<feature type="compositionally biased region" description="Polar residues" evidence="5">
    <location>
        <begin position="423"/>
        <end position="434"/>
    </location>
</feature>
<keyword evidence="3" id="KW-0862">Zinc</keyword>
<evidence type="ECO:0000256" key="2">
    <source>
        <dbReference type="ARBA" id="ARBA00022771"/>
    </source>
</evidence>
<evidence type="ECO:0000256" key="4">
    <source>
        <dbReference type="PROSITE-ProRule" id="PRU00325"/>
    </source>
</evidence>
<feature type="compositionally biased region" description="Polar residues" evidence="5">
    <location>
        <begin position="194"/>
        <end position="204"/>
    </location>
</feature>
<gene>
    <name evidence="7" type="ORF">Tco_0876250</name>
</gene>
<reference evidence="7" key="1">
    <citation type="journal article" date="2022" name="Int. J. Mol. Sci.">
        <title>Draft Genome of Tanacetum Coccineum: Genomic Comparison of Closely Related Tanacetum-Family Plants.</title>
        <authorList>
            <person name="Yamashiro T."/>
            <person name="Shiraishi A."/>
            <person name="Nakayama K."/>
            <person name="Satake H."/>
        </authorList>
    </citation>
    <scope>NUCLEOTIDE SEQUENCE</scope>
</reference>
<feature type="domain" description="SWIM-type" evidence="6">
    <location>
        <begin position="700"/>
        <end position="734"/>
    </location>
</feature>
<dbReference type="InterPro" id="IPR018289">
    <property type="entry name" value="MULE_transposase_dom"/>
</dbReference>
<feature type="region of interest" description="Disordered" evidence="5">
    <location>
        <begin position="394"/>
        <end position="438"/>
    </location>
</feature>
<organism evidence="7 8">
    <name type="scientific">Tanacetum coccineum</name>
    <dbReference type="NCBI Taxonomy" id="301880"/>
    <lineage>
        <taxon>Eukaryota</taxon>
        <taxon>Viridiplantae</taxon>
        <taxon>Streptophyta</taxon>
        <taxon>Embryophyta</taxon>
        <taxon>Tracheophyta</taxon>
        <taxon>Spermatophyta</taxon>
        <taxon>Magnoliopsida</taxon>
        <taxon>eudicotyledons</taxon>
        <taxon>Gunneridae</taxon>
        <taxon>Pentapetalae</taxon>
        <taxon>asterids</taxon>
        <taxon>campanulids</taxon>
        <taxon>Asterales</taxon>
        <taxon>Asteraceae</taxon>
        <taxon>Asteroideae</taxon>
        <taxon>Anthemideae</taxon>
        <taxon>Anthemidinae</taxon>
        <taxon>Tanacetum</taxon>
    </lineage>
</organism>
<dbReference type="Pfam" id="PF10551">
    <property type="entry name" value="MULE"/>
    <property type="match status" value="1"/>
</dbReference>
<feature type="region of interest" description="Disordered" evidence="5">
    <location>
        <begin position="190"/>
        <end position="256"/>
    </location>
</feature>
<sequence>MLCEWRIRKKGSKADPYVDYAKYLYCAFPTIFCLKINHGGAFTPHAKIRYKGGKGYWVDIIDSDVFSIVEVNNMMKELGYEKPSFDYYYKEPKNDLDNGLKKLSSDHDVLQMLKYVEKYKVIDLYVDHSVTKETVYVDESLLVNELDNDLLIGNEMLGDNDEDVIEDVGEDEWLQKSLRLVGIKKNHAVENDNVRGQSSRNKSMNVEDDRDDGSHRDYGSGSQNASDRDDGSNSDDGSANDDDSDSQDSDFLADPDNMIDDVEVDMAEFRSNIDANVKWVGSKAIVTMEEEEFEEEEVNLDELDSRSDSAYEGERKKTLKMYHKMIKANASNADSSGTTWKENFYVGLKYSNSKEIKEMVTRVAVEQRRELHLKKNDKLRVRCICRGKVPQFSCEDGDDDSGSKGVILGGSKGKGQSKEKGQVSRSKGNSNNKTKAGGGIKDKGEYCSWSLQCSKLPNEETWEVKTFKDTHKLGISKQKVFRAKKMAQERVEGNHTRQYAQLRDCCLELKNNHPNITIKIEVEPPEDINSTERKFKSVYVCLGPLKDGFKAGKRDLLGLDGCFLSGSYLGWILTAVGVDPNNGIYPLAYAIVESENKDSWIWFLKCVGDDLDLFRNSNFTFISDRQKGIIPAIAESFPSAEHRQLLDGRDKPIITCLEFIREYLMKRIVNVQKVISKSDGSFTQNASKVFNKIVKEAGHMKCVVNMRTKECSCSKWELTGIPCKHALAGIWDMAGNGEETTTPESYCHQVHWLSTWKDMYRFKINPCNGPDF</sequence>
<dbReference type="Pfam" id="PF26130">
    <property type="entry name" value="PB1-like"/>
    <property type="match status" value="1"/>
</dbReference>
<dbReference type="PANTHER" id="PTHR31973">
    <property type="entry name" value="POLYPROTEIN, PUTATIVE-RELATED"/>
    <property type="match status" value="1"/>
</dbReference>
<protein>
    <submittedName>
        <fullName evidence="7">Mutator type transposase</fullName>
    </submittedName>
</protein>
<dbReference type="EMBL" id="BQNB010013566">
    <property type="protein sequence ID" value="GJT17544.1"/>
    <property type="molecule type" value="Genomic_DNA"/>
</dbReference>
<keyword evidence="8" id="KW-1185">Reference proteome</keyword>
<keyword evidence="1" id="KW-0479">Metal-binding</keyword>
<name>A0ABQ5BXE8_9ASTR</name>
<reference evidence="7" key="2">
    <citation type="submission" date="2022-01" db="EMBL/GenBank/DDBJ databases">
        <authorList>
            <person name="Yamashiro T."/>
            <person name="Shiraishi A."/>
            <person name="Satake H."/>
            <person name="Nakayama K."/>
        </authorList>
    </citation>
    <scope>NUCLEOTIDE SEQUENCE</scope>
</reference>
<dbReference type="InterPro" id="IPR006564">
    <property type="entry name" value="Znf_PMZ"/>
</dbReference>
<comment type="caution">
    <text evidence="7">The sequence shown here is derived from an EMBL/GenBank/DDBJ whole genome shotgun (WGS) entry which is preliminary data.</text>
</comment>
<dbReference type="Pfam" id="PF04434">
    <property type="entry name" value="SWIM"/>
    <property type="match status" value="1"/>
</dbReference>